<comment type="caution">
    <text evidence="7">The sequence shown here is derived from an EMBL/GenBank/DDBJ whole genome shotgun (WGS) entry which is preliminary data.</text>
</comment>
<dbReference type="GO" id="GO:0030170">
    <property type="term" value="F:pyridoxal phosphate binding"/>
    <property type="evidence" value="ECO:0007669"/>
    <property type="project" value="InterPro"/>
</dbReference>
<comment type="similarity">
    <text evidence="5">Belongs to the class-III pyridoxal-phosphate-dependent aminotransferase family. ArgD subfamily.</text>
</comment>
<dbReference type="UniPathway" id="UPA00068">
    <property type="reaction ID" value="UER00109"/>
</dbReference>
<comment type="subunit">
    <text evidence="5">Homodimer.</text>
</comment>
<dbReference type="PANTHER" id="PTHR11986:SF79">
    <property type="entry name" value="ACETYLORNITHINE AMINOTRANSFERASE, MITOCHONDRIAL"/>
    <property type="match status" value="1"/>
</dbReference>
<dbReference type="NCBIfam" id="TIGR00707">
    <property type="entry name" value="argD"/>
    <property type="match status" value="1"/>
</dbReference>
<dbReference type="HAMAP" id="MF_01107">
    <property type="entry name" value="ArgD_aminotrans_3"/>
    <property type="match status" value="1"/>
</dbReference>
<dbReference type="GO" id="GO:0006526">
    <property type="term" value="P:L-arginine biosynthetic process"/>
    <property type="evidence" value="ECO:0007669"/>
    <property type="project" value="UniProtKB-UniRule"/>
</dbReference>
<feature type="region of interest" description="Disordered" evidence="6">
    <location>
        <begin position="1"/>
        <end position="36"/>
    </location>
</feature>
<evidence type="ECO:0000256" key="1">
    <source>
        <dbReference type="ARBA" id="ARBA00022576"/>
    </source>
</evidence>
<dbReference type="PIRSF" id="PIRSF000521">
    <property type="entry name" value="Transaminase_4ab_Lys_Orn"/>
    <property type="match status" value="1"/>
</dbReference>
<evidence type="ECO:0000313" key="7">
    <source>
        <dbReference type="EMBL" id="PSK91411.1"/>
    </source>
</evidence>
<reference evidence="7 8" key="1">
    <citation type="submission" date="2018-03" db="EMBL/GenBank/DDBJ databases">
        <title>Genomic Encyclopedia of Archaeal and Bacterial Type Strains, Phase II (KMG-II): from individual species to whole genera.</title>
        <authorList>
            <person name="Goeker M."/>
        </authorList>
    </citation>
    <scope>NUCLEOTIDE SEQUENCE [LARGE SCALE GENOMIC DNA]</scope>
    <source>
        <strain evidence="7 8">DSM 45211</strain>
    </source>
</reference>
<dbReference type="NCBIfam" id="NF002325">
    <property type="entry name" value="PRK01278.1"/>
    <property type="match status" value="1"/>
</dbReference>
<keyword evidence="2 5" id="KW-0028">Amino-acid biosynthesis</keyword>
<dbReference type="PANTHER" id="PTHR11986">
    <property type="entry name" value="AMINOTRANSFERASE CLASS III"/>
    <property type="match status" value="1"/>
</dbReference>
<dbReference type="Proteomes" id="UP000243528">
    <property type="component" value="Unassembled WGS sequence"/>
</dbReference>
<dbReference type="Gene3D" id="3.90.1150.10">
    <property type="entry name" value="Aspartate Aminotransferase, domain 1"/>
    <property type="match status" value="1"/>
</dbReference>
<keyword evidence="5" id="KW-0055">Arginine biosynthesis</keyword>
<dbReference type="EMBL" id="PYGE01000035">
    <property type="protein sequence ID" value="PSK91411.1"/>
    <property type="molecule type" value="Genomic_DNA"/>
</dbReference>
<dbReference type="Gene3D" id="3.40.640.10">
    <property type="entry name" value="Type I PLP-dependent aspartate aminotransferase-like (Major domain)"/>
    <property type="match status" value="1"/>
</dbReference>
<dbReference type="InterPro" id="IPR050103">
    <property type="entry name" value="Class-III_PLP-dep_AT"/>
</dbReference>
<comment type="miscellaneous">
    <text evidence="5">May also have succinyldiaminopimelate aminotransferase activity, thus carrying out the corresponding step in lysine biosynthesis.</text>
</comment>
<keyword evidence="4 5" id="KW-0663">Pyridoxal phosphate</keyword>
<dbReference type="InterPro" id="IPR015421">
    <property type="entry name" value="PyrdxlP-dep_Trfase_major"/>
</dbReference>
<feature type="binding site" evidence="5">
    <location>
        <begin position="139"/>
        <end position="140"/>
    </location>
    <ligand>
        <name>pyridoxal 5'-phosphate</name>
        <dbReference type="ChEBI" id="CHEBI:597326"/>
    </ligand>
</feature>
<feature type="binding site" evidence="5">
    <location>
        <position position="168"/>
    </location>
    <ligand>
        <name>N(2)-acetyl-L-ornithine</name>
        <dbReference type="ChEBI" id="CHEBI:57805"/>
    </ligand>
</feature>
<comment type="pathway">
    <text evidence="5">Amino-acid biosynthesis; L-arginine biosynthesis; N(2)-acetyl-L-ornithine from L-glutamate: step 4/4.</text>
</comment>
<feature type="modified residue" description="N6-(pyridoxal phosphate)lysine" evidence="5">
    <location>
        <position position="279"/>
    </location>
</feature>
<evidence type="ECO:0000256" key="3">
    <source>
        <dbReference type="ARBA" id="ARBA00022679"/>
    </source>
</evidence>
<keyword evidence="8" id="KW-1185">Reference proteome</keyword>
<comment type="subcellular location">
    <subcellularLocation>
        <location evidence="5">Cytoplasm</location>
    </subcellularLocation>
</comment>
<dbReference type="InterPro" id="IPR004636">
    <property type="entry name" value="AcOrn/SuccOrn_fam"/>
</dbReference>
<dbReference type="InterPro" id="IPR049704">
    <property type="entry name" value="Aminotrans_3_PPA_site"/>
</dbReference>
<protein>
    <recommendedName>
        <fullName evidence="5">Acetylornithine aminotransferase</fullName>
        <shortName evidence="5">ACOAT</shortName>
        <ecNumber evidence="5">2.6.1.11</ecNumber>
    </recommendedName>
</protein>
<dbReference type="GO" id="GO:0003992">
    <property type="term" value="F:N2-acetyl-L-ornithine:2-oxoglutarate 5-aminotransferase activity"/>
    <property type="evidence" value="ECO:0007669"/>
    <property type="project" value="UniProtKB-UniRule"/>
</dbReference>
<feature type="binding site" evidence="5">
    <location>
        <position position="165"/>
    </location>
    <ligand>
        <name>pyridoxal 5'-phosphate</name>
        <dbReference type="ChEBI" id="CHEBI:597326"/>
    </ligand>
</feature>
<dbReference type="InterPro" id="IPR015422">
    <property type="entry name" value="PyrdxlP-dep_Trfase_small"/>
</dbReference>
<dbReference type="OrthoDB" id="9801052at2"/>
<keyword evidence="5" id="KW-0963">Cytoplasm</keyword>
<name>A0A2P8D2H6_9ACTN</name>
<evidence type="ECO:0000313" key="8">
    <source>
        <dbReference type="Proteomes" id="UP000243528"/>
    </source>
</evidence>
<dbReference type="CDD" id="cd00610">
    <property type="entry name" value="OAT_like"/>
    <property type="match status" value="1"/>
</dbReference>
<dbReference type="SUPFAM" id="SSF53383">
    <property type="entry name" value="PLP-dependent transferases"/>
    <property type="match status" value="1"/>
</dbReference>
<keyword evidence="3 5" id="KW-0808">Transferase</keyword>
<comment type="catalytic activity">
    <reaction evidence="5">
        <text>N(2)-acetyl-L-ornithine + 2-oxoglutarate = N-acetyl-L-glutamate 5-semialdehyde + L-glutamate</text>
        <dbReference type="Rhea" id="RHEA:18049"/>
        <dbReference type="ChEBI" id="CHEBI:16810"/>
        <dbReference type="ChEBI" id="CHEBI:29123"/>
        <dbReference type="ChEBI" id="CHEBI:29985"/>
        <dbReference type="ChEBI" id="CHEBI:57805"/>
        <dbReference type="EC" id="2.6.1.11"/>
    </reaction>
</comment>
<dbReference type="GO" id="GO:0005737">
    <property type="term" value="C:cytoplasm"/>
    <property type="evidence" value="ECO:0007669"/>
    <property type="project" value="UniProtKB-SubCell"/>
</dbReference>
<evidence type="ECO:0000256" key="5">
    <source>
        <dbReference type="HAMAP-Rule" id="MF_01107"/>
    </source>
</evidence>
<dbReference type="GO" id="GO:0042802">
    <property type="term" value="F:identical protein binding"/>
    <property type="evidence" value="ECO:0007669"/>
    <property type="project" value="TreeGrafter"/>
</dbReference>
<comment type="cofactor">
    <cofactor evidence="5">
        <name>pyridoxal 5'-phosphate</name>
        <dbReference type="ChEBI" id="CHEBI:597326"/>
    </cofactor>
    <text evidence="5">Binds 1 pyridoxal phosphate per subunit.</text>
</comment>
<dbReference type="InterPro" id="IPR005814">
    <property type="entry name" value="Aminotrans_3"/>
</dbReference>
<gene>
    <name evidence="5" type="primary">argD</name>
    <name evidence="7" type="ORF">CLV30_13513</name>
</gene>
<evidence type="ECO:0000256" key="6">
    <source>
        <dbReference type="SAM" id="MobiDB-lite"/>
    </source>
</evidence>
<feature type="binding site" evidence="5">
    <location>
        <position position="307"/>
    </location>
    <ligand>
        <name>N(2)-acetyl-L-ornithine</name>
        <dbReference type="ChEBI" id="CHEBI:57805"/>
    </ligand>
</feature>
<keyword evidence="1 5" id="KW-0032">Aminotransferase</keyword>
<dbReference type="PROSITE" id="PS00600">
    <property type="entry name" value="AA_TRANSFER_CLASS_3"/>
    <property type="match status" value="1"/>
</dbReference>
<dbReference type="AlphaFoldDB" id="A0A2P8D2H6"/>
<proteinExistence type="inferred from homology"/>
<organism evidence="7 8">
    <name type="scientific">Haloactinopolyspora alba</name>
    <dbReference type="NCBI Taxonomy" id="648780"/>
    <lineage>
        <taxon>Bacteria</taxon>
        <taxon>Bacillati</taxon>
        <taxon>Actinomycetota</taxon>
        <taxon>Actinomycetes</taxon>
        <taxon>Jiangellales</taxon>
        <taxon>Jiangellaceae</taxon>
        <taxon>Haloactinopolyspora</taxon>
    </lineage>
</organism>
<feature type="binding site" evidence="5">
    <location>
        <position position="308"/>
    </location>
    <ligand>
        <name>pyridoxal 5'-phosphate</name>
        <dbReference type="ChEBI" id="CHEBI:597326"/>
    </ligand>
</feature>
<dbReference type="EC" id="2.6.1.11" evidence="5"/>
<dbReference type="InterPro" id="IPR015424">
    <property type="entry name" value="PyrdxlP-dep_Trfase"/>
</dbReference>
<dbReference type="FunFam" id="3.40.640.10:FF:000004">
    <property type="entry name" value="Acetylornithine aminotransferase"/>
    <property type="match status" value="1"/>
</dbReference>
<evidence type="ECO:0000256" key="4">
    <source>
        <dbReference type="ARBA" id="ARBA00022898"/>
    </source>
</evidence>
<dbReference type="NCBIfam" id="NF002874">
    <property type="entry name" value="PRK03244.1"/>
    <property type="match status" value="1"/>
</dbReference>
<feature type="binding site" evidence="5">
    <location>
        <begin position="250"/>
        <end position="253"/>
    </location>
    <ligand>
        <name>pyridoxal 5'-phosphate</name>
        <dbReference type="ChEBI" id="CHEBI:597326"/>
    </ligand>
</feature>
<dbReference type="Pfam" id="PF00202">
    <property type="entry name" value="Aminotran_3"/>
    <property type="match status" value="1"/>
</dbReference>
<accession>A0A2P8D2H6</accession>
<evidence type="ECO:0000256" key="2">
    <source>
        <dbReference type="ARBA" id="ARBA00022605"/>
    </source>
</evidence>
<sequence length="425" mass="43244">MTIDPQQVDTVDAAERPAQAVVPGLVPSGPDSNSAHWSERHGHALMNTFGPPQRVLVRGEGCQVWDADGRRYLDLLAGLAVNSLGHAHPLLVSTVTVQLATLGHISNFFASAPQVTLAERLLELLGADGAGRVFFTNSGTEANETAFKIARRTGRSRIVAASGGFHGRTMGALALTGKQSIREPFEPLPSGVEHVPYGDVGALDRAVDGDTAAVVLEPIQGEAGVVAAPAGYLAAAREITARHGALLVVDEIQTGIGRTGDWFAHTAEGVVPDVVTVAKGLAGGIPIGACVALGAAADLLGPGSHGTTFGGNPVAAAAGLAVLHAIERDELLANVGSVGARLRSGVLGLEHPLVRDVSGRGLLLGIGLTAAVAKDAAAAALEAGFIVNAVAPDTIRLAPPLIITAEQADEFVSALPAVLDTAKEA</sequence>